<keyword evidence="3" id="KW-1185">Reference proteome</keyword>
<dbReference type="Gene3D" id="1.10.3620.10">
    <property type="entry name" value="YdcF like domain"/>
    <property type="match status" value="1"/>
</dbReference>
<reference evidence="2 3" key="1">
    <citation type="submission" date="2024-02" db="EMBL/GenBank/DDBJ databases">
        <title>De novo assembly and annotation of 12 fungi associated with fruit tree decline syndrome in Ontario, Canada.</title>
        <authorList>
            <person name="Sulman M."/>
            <person name="Ellouze W."/>
            <person name="Ilyukhin E."/>
        </authorList>
    </citation>
    <scope>NUCLEOTIDE SEQUENCE [LARGE SCALE GENOMIC DNA]</scope>
    <source>
        <strain evidence="2 3">M1-105</strain>
    </source>
</reference>
<dbReference type="PANTHER" id="PTHR30336:SF20">
    <property type="entry name" value="DUF218 DOMAIN-CONTAINING PROTEIN"/>
    <property type="match status" value="1"/>
</dbReference>
<dbReference type="Gene3D" id="3.40.50.620">
    <property type="entry name" value="HUPs"/>
    <property type="match status" value="1"/>
</dbReference>
<evidence type="ECO:0000313" key="2">
    <source>
        <dbReference type="EMBL" id="KAL1624022.1"/>
    </source>
</evidence>
<sequence>MDISEVAQDVNAISTFISREDIPDISQAEPVDCIILCVCSVLHSAETVFTALQARPGLTKTLILCGGIGHSTRYIYEAVAQHPKFKEIAADVQGLPEAQVLHVLFNRFFASPSLTASGPRILLEDRSTTCATNATEARRLLEAHGIPTPTSVLVVQDPTMSRRTVACFDKVYSDVLNPPRFVGCPIFVPLVRPGRDRELAYDVPAVDSHSMWNTDRFLELVMGEVPRLRDDERGYGPSGKGHIVHVDIPLDVERAWTRLHGAIPHRRY</sequence>
<dbReference type="InterPro" id="IPR003848">
    <property type="entry name" value="DUF218"/>
</dbReference>
<evidence type="ECO:0000259" key="1">
    <source>
        <dbReference type="Pfam" id="PF02698"/>
    </source>
</evidence>
<proteinExistence type="predicted"/>
<dbReference type="InterPro" id="IPR014729">
    <property type="entry name" value="Rossmann-like_a/b/a_fold"/>
</dbReference>
<feature type="domain" description="DUF218" evidence="1">
    <location>
        <begin position="117"/>
        <end position="174"/>
    </location>
</feature>
<dbReference type="InterPro" id="IPR051599">
    <property type="entry name" value="Cell_Envelope_Assoc"/>
</dbReference>
<evidence type="ECO:0000313" key="3">
    <source>
        <dbReference type="Proteomes" id="UP001521116"/>
    </source>
</evidence>
<dbReference type="Proteomes" id="UP001521116">
    <property type="component" value="Unassembled WGS sequence"/>
</dbReference>
<dbReference type="Pfam" id="PF02698">
    <property type="entry name" value="DUF218"/>
    <property type="match status" value="1"/>
</dbReference>
<accession>A0ABR3SLY6</accession>
<dbReference type="PANTHER" id="PTHR30336">
    <property type="entry name" value="INNER MEMBRANE PROTEIN, PROBABLE PERMEASE"/>
    <property type="match status" value="1"/>
</dbReference>
<organism evidence="2 3">
    <name type="scientific">Neofusicoccum ribis</name>
    <dbReference type="NCBI Taxonomy" id="45134"/>
    <lineage>
        <taxon>Eukaryota</taxon>
        <taxon>Fungi</taxon>
        <taxon>Dikarya</taxon>
        <taxon>Ascomycota</taxon>
        <taxon>Pezizomycotina</taxon>
        <taxon>Dothideomycetes</taxon>
        <taxon>Dothideomycetes incertae sedis</taxon>
        <taxon>Botryosphaeriales</taxon>
        <taxon>Botryosphaeriaceae</taxon>
        <taxon>Neofusicoccum</taxon>
    </lineage>
</organism>
<name>A0ABR3SLY6_9PEZI</name>
<comment type="caution">
    <text evidence="2">The sequence shown here is derived from an EMBL/GenBank/DDBJ whole genome shotgun (WGS) entry which is preliminary data.</text>
</comment>
<protein>
    <recommendedName>
        <fullName evidence="1">DUF218 domain-containing protein</fullName>
    </recommendedName>
</protein>
<gene>
    <name evidence="2" type="ORF">SLS56_008004</name>
</gene>
<dbReference type="CDD" id="cd06259">
    <property type="entry name" value="YdcF-like"/>
    <property type="match status" value="1"/>
</dbReference>
<dbReference type="EMBL" id="JAJVDC020000111">
    <property type="protein sequence ID" value="KAL1624022.1"/>
    <property type="molecule type" value="Genomic_DNA"/>
</dbReference>